<organism evidence="2 3">
    <name type="scientific">Microthlaspi erraticum</name>
    <dbReference type="NCBI Taxonomy" id="1685480"/>
    <lineage>
        <taxon>Eukaryota</taxon>
        <taxon>Viridiplantae</taxon>
        <taxon>Streptophyta</taxon>
        <taxon>Embryophyta</taxon>
        <taxon>Tracheophyta</taxon>
        <taxon>Spermatophyta</taxon>
        <taxon>Magnoliopsida</taxon>
        <taxon>eudicotyledons</taxon>
        <taxon>Gunneridae</taxon>
        <taxon>Pentapetalae</taxon>
        <taxon>rosids</taxon>
        <taxon>malvids</taxon>
        <taxon>Brassicales</taxon>
        <taxon>Brassicaceae</taxon>
        <taxon>Coluteocarpeae</taxon>
        <taxon>Microthlaspi</taxon>
    </lineage>
</organism>
<proteinExistence type="predicted"/>
<evidence type="ECO:0000313" key="3">
    <source>
        <dbReference type="Proteomes" id="UP000467841"/>
    </source>
</evidence>
<reference evidence="2" key="1">
    <citation type="submission" date="2020-01" db="EMBL/GenBank/DDBJ databases">
        <authorList>
            <person name="Mishra B."/>
        </authorList>
    </citation>
    <scope>NUCLEOTIDE SEQUENCE [LARGE SCALE GENOMIC DNA]</scope>
</reference>
<protein>
    <recommendedName>
        <fullName evidence="1">Neprosin PEP catalytic domain-containing protein</fullName>
    </recommendedName>
</protein>
<dbReference type="EMBL" id="CACVBM020001111">
    <property type="protein sequence ID" value="CAA7031759.1"/>
    <property type="molecule type" value="Genomic_DNA"/>
</dbReference>
<keyword evidence="3" id="KW-1185">Reference proteome</keyword>
<feature type="domain" description="Neprosin PEP catalytic" evidence="1">
    <location>
        <begin position="1"/>
        <end position="112"/>
    </location>
</feature>
<gene>
    <name evidence="2" type="ORF">MERR_LOCUS18994</name>
</gene>
<dbReference type="OrthoDB" id="1051618at2759"/>
<comment type="caution">
    <text evidence="2">The sequence shown here is derived from an EMBL/GenBank/DDBJ whole genome shotgun (WGS) entry which is preliminary data.</text>
</comment>
<accession>A0A6D2J329</accession>
<evidence type="ECO:0000313" key="2">
    <source>
        <dbReference type="EMBL" id="CAA7031759.1"/>
    </source>
</evidence>
<evidence type="ECO:0000259" key="1">
    <source>
        <dbReference type="PROSITE" id="PS52045"/>
    </source>
</evidence>
<dbReference type="Pfam" id="PF03080">
    <property type="entry name" value="Neprosin"/>
    <property type="match status" value="1"/>
</dbReference>
<dbReference type="AlphaFoldDB" id="A0A6D2J329"/>
<dbReference type="PROSITE" id="PS52045">
    <property type="entry name" value="NEPROSIN_PEP_CD"/>
    <property type="match status" value="1"/>
</dbReference>
<sequence length="113" mass="12550">MGTIMIGYWPRQTYMENGASDVSFGGLAGTTLPDTLLPPMGTGDFPTGDLTRPTFMKQLKYVLSNYTVEDINYNEIGHHVDNLDCYDVMYLSYVDSFSRETLTFGGPGGRCIK</sequence>
<dbReference type="InterPro" id="IPR004314">
    <property type="entry name" value="Neprosin"/>
</dbReference>
<dbReference type="Proteomes" id="UP000467841">
    <property type="component" value="Unassembled WGS sequence"/>
</dbReference>
<name>A0A6D2J329_9BRAS</name>